<organism evidence="1 2">
    <name type="scientific">Bugula neritina</name>
    <name type="common">Brown bryozoan</name>
    <name type="synonym">Sertularia neritina</name>
    <dbReference type="NCBI Taxonomy" id="10212"/>
    <lineage>
        <taxon>Eukaryota</taxon>
        <taxon>Metazoa</taxon>
        <taxon>Spiralia</taxon>
        <taxon>Lophotrochozoa</taxon>
        <taxon>Bryozoa</taxon>
        <taxon>Gymnolaemata</taxon>
        <taxon>Cheilostomatida</taxon>
        <taxon>Flustrina</taxon>
        <taxon>Buguloidea</taxon>
        <taxon>Bugulidae</taxon>
        <taxon>Bugula</taxon>
    </lineage>
</organism>
<keyword evidence="2" id="KW-1185">Reference proteome</keyword>
<name>A0A7J7K5G7_BUGNE</name>
<dbReference type="AlphaFoldDB" id="A0A7J7K5G7"/>
<evidence type="ECO:0000313" key="2">
    <source>
        <dbReference type="Proteomes" id="UP000593567"/>
    </source>
</evidence>
<accession>A0A7J7K5G7</accession>
<protein>
    <submittedName>
        <fullName evidence="1">Uncharacterized protein</fullName>
    </submittedName>
</protein>
<gene>
    <name evidence="1" type="ORF">EB796_008276</name>
</gene>
<dbReference type="Proteomes" id="UP000593567">
    <property type="component" value="Unassembled WGS sequence"/>
</dbReference>
<evidence type="ECO:0000313" key="1">
    <source>
        <dbReference type="EMBL" id="KAF6033415.1"/>
    </source>
</evidence>
<proteinExistence type="predicted"/>
<sequence>MVNPPSGNTCLDNLLVRFCHLHPLTGVYTHGHMSKPLDRCLHPLTDVYTPGQMSTPLDRCLHPLTDVYTP</sequence>
<comment type="caution">
    <text evidence="1">The sequence shown here is derived from an EMBL/GenBank/DDBJ whole genome shotgun (WGS) entry which is preliminary data.</text>
</comment>
<dbReference type="EMBL" id="VXIV02001344">
    <property type="protein sequence ID" value="KAF6033415.1"/>
    <property type="molecule type" value="Genomic_DNA"/>
</dbReference>
<reference evidence="1" key="1">
    <citation type="submission" date="2020-06" db="EMBL/GenBank/DDBJ databases">
        <title>Draft genome of Bugula neritina, a colonial animal packing powerful symbionts and potential medicines.</title>
        <authorList>
            <person name="Rayko M."/>
        </authorList>
    </citation>
    <scope>NUCLEOTIDE SEQUENCE [LARGE SCALE GENOMIC DNA]</scope>
    <source>
        <strain evidence="1">Kwan_BN1</strain>
    </source>
</reference>